<dbReference type="Proteomes" id="UP000443582">
    <property type="component" value="Unassembled WGS sequence"/>
</dbReference>
<keyword evidence="2 3" id="KW-0378">Hydrolase</keyword>
<comment type="similarity">
    <text evidence="1">Belongs to the acyl coenzyme A hydrolase family.</text>
</comment>
<dbReference type="SUPFAM" id="SSF54637">
    <property type="entry name" value="Thioesterase/thiol ester dehydrase-isomerase"/>
    <property type="match status" value="1"/>
</dbReference>
<accession>A0ABY0IJX8</accession>
<proteinExistence type="inferred from homology"/>
<gene>
    <name evidence="5" type="ORF">DAY19_00380</name>
</gene>
<dbReference type="InterPro" id="IPR006683">
    <property type="entry name" value="Thioestr_dom"/>
</dbReference>
<dbReference type="InterPro" id="IPR029069">
    <property type="entry name" value="HotDog_dom_sf"/>
</dbReference>
<evidence type="ECO:0000313" key="6">
    <source>
        <dbReference type="Proteomes" id="UP000443582"/>
    </source>
</evidence>
<organism evidence="5 6">
    <name type="scientific">Halobacteriovorax vibrionivorans</name>
    <dbReference type="NCBI Taxonomy" id="2152716"/>
    <lineage>
        <taxon>Bacteria</taxon>
        <taxon>Pseudomonadati</taxon>
        <taxon>Bdellovibrionota</taxon>
        <taxon>Bacteriovoracia</taxon>
        <taxon>Bacteriovoracales</taxon>
        <taxon>Halobacteriovoraceae</taxon>
        <taxon>Halobacteriovorax</taxon>
    </lineage>
</organism>
<evidence type="ECO:0000256" key="3">
    <source>
        <dbReference type="PROSITE-ProRule" id="PRU01106"/>
    </source>
</evidence>
<dbReference type="PANTHER" id="PTHR11049">
    <property type="entry name" value="ACYL COENZYME A THIOESTER HYDROLASE"/>
    <property type="match status" value="1"/>
</dbReference>
<dbReference type="PANTHER" id="PTHR11049:SF24">
    <property type="entry name" value="CYTOSOLIC ACYL COENZYME A THIOESTER HYDROLASE"/>
    <property type="match status" value="1"/>
</dbReference>
<dbReference type="EMBL" id="QDKL01000001">
    <property type="protein sequence ID" value="RZF23278.1"/>
    <property type="molecule type" value="Genomic_DNA"/>
</dbReference>
<evidence type="ECO:0000256" key="1">
    <source>
        <dbReference type="ARBA" id="ARBA00010458"/>
    </source>
</evidence>
<sequence length="122" mass="13545">MARSKTRIVRAVFPNSTNHYDTLFGGITLKWMDEVAFITATRFGRKKFVTVSSDRVDFNMPIPGGHFAELIGEVVKVGKSSLIVDVTLMLEAMYEEGQVEAVKGSFTLVAINDERKAVPIFS</sequence>
<keyword evidence="6" id="KW-1185">Reference proteome</keyword>
<dbReference type="PROSITE" id="PS51770">
    <property type="entry name" value="HOTDOG_ACOT"/>
    <property type="match status" value="1"/>
</dbReference>
<dbReference type="Gene3D" id="3.10.129.10">
    <property type="entry name" value="Hotdog Thioesterase"/>
    <property type="match status" value="1"/>
</dbReference>
<dbReference type="CDD" id="cd03442">
    <property type="entry name" value="BFIT_BACH"/>
    <property type="match status" value="1"/>
</dbReference>
<reference evidence="6" key="1">
    <citation type="journal article" date="2019" name="Int. J. Syst. Evol. Microbiol.">
        <title>Halobacteriovorax valvorus sp. nov., a novel prokaryotic predator isolated from coastal seawater of China.</title>
        <authorList>
            <person name="Chen M.-X."/>
        </authorList>
    </citation>
    <scope>NUCLEOTIDE SEQUENCE [LARGE SCALE GENOMIC DNA]</scope>
    <source>
        <strain evidence="6">BL9</strain>
    </source>
</reference>
<comment type="caution">
    <text evidence="5">The sequence shown here is derived from an EMBL/GenBank/DDBJ whole genome shotgun (WGS) entry which is preliminary data.</text>
</comment>
<name>A0ABY0IJX8_9BACT</name>
<dbReference type="InterPro" id="IPR040170">
    <property type="entry name" value="Cytosol_ACT"/>
</dbReference>
<evidence type="ECO:0000256" key="2">
    <source>
        <dbReference type="ARBA" id="ARBA00022801"/>
    </source>
</evidence>
<protein>
    <submittedName>
        <fullName evidence="5">Acyl-CoA thioesterase</fullName>
    </submittedName>
</protein>
<evidence type="ECO:0000259" key="4">
    <source>
        <dbReference type="PROSITE" id="PS51770"/>
    </source>
</evidence>
<dbReference type="InterPro" id="IPR033120">
    <property type="entry name" value="HOTDOG_ACOT"/>
</dbReference>
<feature type="domain" description="HotDog ACOT-type" evidence="4">
    <location>
        <begin position="2"/>
        <end position="114"/>
    </location>
</feature>
<evidence type="ECO:0000313" key="5">
    <source>
        <dbReference type="EMBL" id="RZF23278.1"/>
    </source>
</evidence>
<dbReference type="Pfam" id="PF03061">
    <property type="entry name" value="4HBT"/>
    <property type="match status" value="1"/>
</dbReference>